<accession>A0A1I5DP05</accession>
<name>A0A1I5DP05_9FLAO</name>
<reference evidence="2" key="1">
    <citation type="submission" date="2016-10" db="EMBL/GenBank/DDBJ databases">
        <authorList>
            <person name="Varghese N."/>
            <person name="Submissions S."/>
        </authorList>
    </citation>
    <scope>NUCLEOTIDE SEQUENCE [LARGE SCALE GENOMIC DNA]</scope>
    <source>
        <strain evidence="2">DSM 23925</strain>
    </source>
</reference>
<dbReference type="AlphaFoldDB" id="A0A1I5DP05"/>
<gene>
    <name evidence="1" type="ORF">SAMN04487989_10946</name>
</gene>
<organism evidence="1 2">
    <name type="scientific">Bizionia echini</name>
    <dbReference type="NCBI Taxonomy" id="649333"/>
    <lineage>
        <taxon>Bacteria</taxon>
        <taxon>Pseudomonadati</taxon>
        <taxon>Bacteroidota</taxon>
        <taxon>Flavobacteriia</taxon>
        <taxon>Flavobacteriales</taxon>
        <taxon>Flavobacteriaceae</taxon>
        <taxon>Bizionia</taxon>
    </lineage>
</organism>
<dbReference type="RefSeq" id="WP_218151662.1">
    <property type="nucleotide sequence ID" value="NZ_FOVN01000009.1"/>
</dbReference>
<evidence type="ECO:0000313" key="1">
    <source>
        <dbReference type="EMBL" id="SFO00906.1"/>
    </source>
</evidence>
<sequence>MMKLETTFRFPKSTILLLFLFIFSIQSYANNNCGEINGFEFSNGSESMAIENGGVYNITDIPSNAFINLLVDGYSQSVRYAVRNDNTNEYDYITENVEPYTYPAGNRAWNLGTGTFTIRADLHRYNNGYGQRCDREMITFTVTETCNAFSGTATATMSNVSLVDGMATISATPNGDAVIPDGFTLGFVLTFGEELVIVDGDDISSFPVTEPGNYTIHPFVYNPNTLDVGIVEFGVTTGVDVLGLISQGGGDICASLDVAGAPVTVESCEADAGTLIANMDTACLVDGMATISATSNNDANIPDGYSSIYVLTQGDGLVIVNAGAEPSFDVTEDGNYTIHTLVYNPNTLDLGIVEFGVTTGFDVFGLIIPGGGNICAALDVAGAPISVENPMAGTLTADMDMATLVDGAATISATPNGDINIPDGYSSIYVLTQGDDLVIVNAG</sequence>
<proteinExistence type="predicted"/>
<protein>
    <submittedName>
        <fullName evidence="1">Uncharacterized protein</fullName>
    </submittedName>
</protein>
<dbReference type="STRING" id="649333.SAMN04487989_10946"/>
<feature type="non-terminal residue" evidence="1">
    <location>
        <position position="443"/>
    </location>
</feature>
<evidence type="ECO:0000313" key="2">
    <source>
        <dbReference type="Proteomes" id="UP000198705"/>
    </source>
</evidence>
<dbReference type="EMBL" id="FOVN01000009">
    <property type="protein sequence ID" value="SFO00906.1"/>
    <property type="molecule type" value="Genomic_DNA"/>
</dbReference>
<dbReference type="Proteomes" id="UP000198705">
    <property type="component" value="Unassembled WGS sequence"/>
</dbReference>
<keyword evidence="2" id="KW-1185">Reference proteome</keyword>